<keyword evidence="3" id="KW-1185">Reference proteome</keyword>
<accession>A0A108U5D9</accession>
<dbReference type="GO" id="GO:0005829">
    <property type="term" value="C:cytosol"/>
    <property type="evidence" value="ECO:0007669"/>
    <property type="project" value="TreeGrafter"/>
</dbReference>
<dbReference type="SUPFAM" id="SSF52777">
    <property type="entry name" value="CoA-dependent acyltransferases"/>
    <property type="match status" value="2"/>
</dbReference>
<dbReference type="InterPro" id="IPR023213">
    <property type="entry name" value="CAT-like_dom_sf"/>
</dbReference>
<dbReference type="PANTHER" id="PTHR45527:SF1">
    <property type="entry name" value="FATTY ACID SYNTHASE"/>
    <property type="match status" value="1"/>
</dbReference>
<feature type="domain" description="Condensation" evidence="1">
    <location>
        <begin position="11"/>
        <end position="429"/>
    </location>
</feature>
<name>A0A108U5D9_9GAMM</name>
<evidence type="ECO:0000313" key="2">
    <source>
        <dbReference type="EMBL" id="KWS02865.1"/>
    </source>
</evidence>
<reference evidence="2 3" key="1">
    <citation type="journal article" date="2014" name="Genome Announc.">
        <title>Draft Genome Sequence of Lysobacter capsici AZ78, a Bacterium Antagonistic to Plant-Pathogenic Oomycetes.</title>
        <authorList>
            <person name="Puopolo G."/>
            <person name="Sonego P."/>
            <person name="Engelen K."/>
            <person name="Pertot I."/>
        </authorList>
    </citation>
    <scope>NUCLEOTIDE SEQUENCE [LARGE SCALE GENOMIC DNA]</scope>
    <source>
        <strain evidence="2 3">AZ78</strain>
    </source>
</reference>
<dbReference type="InterPro" id="IPR001242">
    <property type="entry name" value="Condensation_dom"/>
</dbReference>
<dbReference type="RefSeq" id="WP_051546998.1">
    <property type="nucleotide sequence ID" value="NZ_JAJA02000001.1"/>
</dbReference>
<evidence type="ECO:0000259" key="1">
    <source>
        <dbReference type="Pfam" id="PF00668"/>
    </source>
</evidence>
<gene>
    <name evidence="2" type="ORF">AZ78_0411</name>
</gene>
<organism evidence="2 3">
    <name type="scientific">Lysobacter capsici AZ78</name>
    <dbReference type="NCBI Taxonomy" id="1444315"/>
    <lineage>
        <taxon>Bacteria</taxon>
        <taxon>Pseudomonadati</taxon>
        <taxon>Pseudomonadota</taxon>
        <taxon>Gammaproteobacteria</taxon>
        <taxon>Lysobacterales</taxon>
        <taxon>Lysobacteraceae</taxon>
        <taxon>Lysobacter</taxon>
    </lineage>
</organism>
<dbReference type="GO" id="GO:0009239">
    <property type="term" value="P:enterobactin biosynthetic process"/>
    <property type="evidence" value="ECO:0007669"/>
    <property type="project" value="TreeGrafter"/>
</dbReference>
<dbReference type="Pfam" id="PF00668">
    <property type="entry name" value="Condensation"/>
    <property type="match status" value="1"/>
</dbReference>
<dbReference type="GO" id="GO:0009366">
    <property type="term" value="C:enterobactin synthetase complex"/>
    <property type="evidence" value="ECO:0007669"/>
    <property type="project" value="TreeGrafter"/>
</dbReference>
<proteinExistence type="predicted"/>
<dbReference type="Proteomes" id="UP000023435">
    <property type="component" value="Unassembled WGS sequence"/>
</dbReference>
<dbReference type="AlphaFoldDB" id="A0A108U5D9"/>
<dbReference type="EMBL" id="JAJA02000001">
    <property type="protein sequence ID" value="KWS02865.1"/>
    <property type="molecule type" value="Genomic_DNA"/>
</dbReference>
<dbReference type="GO" id="GO:0043041">
    <property type="term" value="P:amino acid activation for nonribosomal peptide biosynthetic process"/>
    <property type="evidence" value="ECO:0007669"/>
    <property type="project" value="TreeGrafter"/>
</dbReference>
<sequence>MARDALETLALPLTGPQLGMWAGQQLDPDSPSFWTAEAIELNGALDPGALEDAVRETLSACDALHMRYTRRGDEVVQSLDPQRPVVIEHQDYSNCADPWRSAREWMSEDLLRQADLARRPLFACALIRLGADRHLWYLRAHHIALDGFAYLLLIHRVAELYSARIAGREPAPARNWSLAPVIAEEADYRQSQRFADDREYWSQRLSGLGEPVTLGPKRAPGDSSHSQRALLPPAQYAQWQAAARRLGVDWSAWLMAAIFAWMHARSGERDISVGLLVMNRLGSAALGVPCMAMNVVPLRLKIDPQLGFDALARAVAAQLRELRPHQRYNYEWLRNDLGLGDSHAQLYGPVVNLMPFDRGFVFEGLRSRAHPISVGSVEDLDITVSPMVDGVRFDIEANPLAYDAACLAGHHAALLALLQRVIAEPECRIEVLSGRIAPQSAVRAA</sequence>
<dbReference type="GO" id="GO:0047527">
    <property type="term" value="F:2,3-dihydroxybenzoate-serine ligase activity"/>
    <property type="evidence" value="ECO:0007669"/>
    <property type="project" value="TreeGrafter"/>
</dbReference>
<dbReference type="Gene3D" id="3.30.559.10">
    <property type="entry name" value="Chloramphenicol acetyltransferase-like domain"/>
    <property type="match status" value="1"/>
</dbReference>
<protein>
    <submittedName>
        <fullName evidence="2">Siderophore biosynthesis non-ribosomal peptide synthetase module</fullName>
    </submittedName>
</protein>
<dbReference type="PANTHER" id="PTHR45527">
    <property type="entry name" value="NONRIBOSOMAL PEPTIDE SYNTHETASE"/>
    <property type="match status" value="1"/>
</dbReference>
<dbReference type="GO" id="GO:0031177">
    <property type="term" value="F:phosphopantetheine binding"/>
    <property type="evidence" value="ECO:0007669"/>
    <property type="project" value="TreeGrafter"/>
</dbReference>
<dbReference type="Gene3D" id="3.30.559.30">
    <property type="entry name" value="Nonribosomal peptide synthetase, condensation domain"/>
    <property type="match status" value="1"/>
</dbReference>
<dbReference type="OrthoDB" id="9757559at2"/>
<comment type="caution">
    <text evidence="2">The sequence shown here is derived from an EMBL/GenBank/DDBJ whole genome shotgun (WGS) entry which is preliminary data.</text>
</comment>
<evidence type="ECO:0000313" key="3">
    <source>
        <dbReference type="Proteomes" id="UP000023435"/>
    </source>
</evidence>